<dbReference type="RefSeq" id="WP_218631909.1">
    <property type="nucleotide sequence ID" value="NZ_JAHVAH010000001.1"/>
</dbReference>
<dbReference type="Proteomes" id="UP000698028">
    <property type="component" value="Unassembled WGS sequence"/>
</dbReference>
<evidence type="ECO:0000313" key="2">
    <source>
        <dbReference type="Proteomes" id="UP000698028"/>
    </source>
</evidence>
<protein>
    <submittedName>
        <fullName evidence="1">DUF3572 domain-containing protein</fullName>
    </submittedName>
</protein>
<comment type="caution">
    <text evidence="1">The sequence shown here is derived from an EMBL/GenBank/DDBJ whole genome shotgun (WGS) entry which is preliminary data.</text>
</comment>
<name>A0ABS6V2T4_9SPHN</name>
<organism evidence="1 2">
    <name type="scientific">Sphingomicrobium clamense</name>
    <dbReference type="NCBI Taxonomy" id="2851013"/>
    <lineage>
        <taxon>Bacteria</taxon>
        <taxon>Pseudomonadati</taxon>
        <taxon>Pseudomonadota</taxon>
        <taxon>Alphaproteobacteria</taxon>
        <taxon>Sphingomonadales</taxon>
        <taxon>Sphingomonadaceae</taxon>
        <taxon>Sphingomicrobium</taxon>
    </lineage>
</organism>
<dbReference type="EMBL" id="JAHVAH010000001">
    <property type="protein sequence ID" value="MBW0143854.1"/>
    <property type="molecule type" value="Genomic_DNA"/>
</dbReference>
<dbReference type="InterPro" id="IPR021955">
    <property type="entry name" value="DUF3572"/>
</dbReference>
<accession>A0ABS6V2T4</accession>
<sequence>MEPRDTIDAEALALQALAATLADEKRAERLLALTGITPDELRGRLGDPSLLVACLDFLESHEPDLLAVAELMATSPETIVAARRSLEA</sequence>
<dbReference type="Pfam" id="PF12096">
    <property type="entry name" value="DUF3572"/>
    <property type="match status" value="1"/>
</dbReference>
<gene>
    <name evidence="1" type="ORF">KTQ36_00920</name>
</gene>
<reference evidence="1 2" key="1">
    <citation type="submission" date="2021-07" db="EMBL/GenBank/DDBJ databases">
        <title>The draft genome sequence of Sphingomicrobium sp. B8.</title>
        <authorList>
            <person name="Mu L."/>
        </authorList>
    </citation>
    <scope>NUCLEOTIDE SEQUENCE [LARGE SCALE GENOMIC DNA]</scope>
    <source>
        <strain evidence="1 2">B8</strain>
    </source>
</reference>
<proteinExistence type="predicted"/>
<evidence type="ECO:0000313" key="1">
    <source>
        <dbReference type="EMBL" id="MBW0143854.1"/>
    </source>
</evidence>
<keyword evidence="2" id="KW-1185">Reference proteome</keyword>